<gene>
    <name evidence="2" type="ORF">HEB94_003782</name>
</gene>
<name>A0A927R9W2_9ACTN</name>
<feature type="region of interest" description="Disordered" evidence="1">
    <location>
        <begin position="1"/>
        <end position="20"/>
    </location>
</feature>
<evidence type="ECO:0008006" key="4">
    <source>
        <dbReference type="Google" id="ProtNLM"/>
    </source>
</evidence>
<dbReference type="RefSeq" id="WP_192750968.1">
    <property type="nucleotide sequence ID" value="NZ_BAABJL010000069.1"/>
</dbReference>
<evidence type="ECO:0000256" key="1">
    <source>
        <dbReference type="SAM" id="MobiDB-lite"/>
    </source>
</evidence>
<comment type="caution">
    <text evidence="2">The sequence shown here is derived from an EMBL/GenBank/DDBJ whole genome shotgun (WGS) entry which is preliminary data.</text>
</comment>
<evidence type="ECO:0000313" key="2">
    <source>
        <dbReference type="EMBL" id="MBE1606934.1"/>
    </source>
</evidence>
<sequence>MLGAEAAQSQPERRHAGAGNAVDREETLVSNWAYMVIAALAWNIKSWFAMMMQPKQERHDYIRMEFRRFLAAIILIPAMVTRRARTITIRLIGHNPNLDRLFSAWNTTERTRFG</sequence>
<reference evidence="2" key="1">
    <citation type="submission" date="2020-10" db="EMBL/GenBank/DDBJ databases">
        <title>Sequencing the genomes of 1000 actinobacteria strains.</title>
        <authorList>
            <person name="Klenk H.-P."/>
        </authorList>
    </citation>
    <scope>NUCLEOTIDE SEQUENCE</scope>
    <source>
        <strain evidence="2">DSM 45354</strain>
    </source>
</reference>
<evidence type="ECO:0000313" key="3">
    <source>
        <dbReference type="Proteomes" id="UP000638648"/>
    </source>
</evidence>
<protein>
    <recommendedName>
        <fullName evidence="4">Transposase DDE domain-containing protein</fullName>
    </recommendedName>
</protein>
<dbReference type="AlphaFoldDB" id="A0A927R9W2"/>
<dbReference type="Proteomes" id="UP000638648">
    <property type="component" value="Unassembled WGS sequence"/>
</dbReference>
<proteinExistence type="predicted"/>
<organism evidence="2 3">
    <name type="scientific">Actinopolymorpha pittospori</name>
    <dbReference type="NCBI Taxonomy" id="648752"/>
    <lineage>
        <taxon>Bacteria</taxon>
        <taxon>Bacillati</taxon>
        <taxon>Actinomycetota</taxon>
        <taxon>Actinomycetes</taxon>
        <taxon>Propionibacteriales</taxon>
        <taxon>Actinopolymorphaceae</taxon>
        <taxon>Actinopolymorpha</taxon>
    </lineage>
</organism>
<dbReference type="EMBL" id="JADBEM010000001">
    <property type="protein sequence ID" value="MBE1606934.1"/>
    <property type="molecule type" value="Genomic_DNA"/>
</dbReference>
<accession>A0A927R9W2</accession>
<keyword evidence="3" id="KW-1185">Reference proteome</keyword>